<dbReference type="Pfam" id="PF00227">
    <property type="entry name" value="Proteasome"/>
    <property type="match status" value="1"/>
</dbReference>
<name>A0A9N8ZPE2_9GLOM</name>
<dbReference type="GO" id="GO:0005839">
    <property type="term" value="C:proteasome core complex"/>
    <property type="evidence" value="ECO:0007669"/>
    <property type="project" value="InterPro"/>
</dbReference>
<sequence>MDMNSFLPIQVPWTPQTATSAPKQAPSFFPYADNAGTVAAISGTDFAVLAADTRQSAGGNYLINTRYQPKMFKLSNGSVFGTSGFYGDATTFLNRINQRLEWYRHAHDKEMSTPALAQLISILLYSRRFFPYYVRVLLGGLDLEGRGVVYGYDSIGSYEACLSRAVGSGGKMIQPFLDNQIERKTQTGILRAPLTLDKTKTIMRDAFTSAAERDIYTGDYVEIFTITAQGVNVEKFDLRKD</sequence>
<evidence type="ECO:0000256" key="3">
    <source>
        <dbReference type="ARBA" id="ARBA00022942"/>
    </source>
</evidence>
<dbReference type="GO" id="GO:0005634">
    <property type="term" value="C:nucleus"/>
    <property type="evidence" value="ECO:0007669"/>
    <property type="project" value="UniProtKB-SubCell"/>
</dbReference>
<dbReference type="CDD" id="cd03757">
    <property type="entry name" value="proteasome_beta_type_1"/>
    <property type="match status" value="1"/>
</dbReference>
<gene>
    <name evidence="5" type="ORF">POCULU_LOCUS2644</name>
</gene>
<evidence type="ECO:0000256" key="1">
    <source>
        <dbReference type="ARBA" id="ARBA00004123"/>
    </source>
</evidence>
<dbReference type="AlphaFoldDB" id="A0A9N8ZPE2"/>
<keyword evidence="6" id="KW-1185">Reference proteome</keyword>
<dbReference type="EMBL" id="CAJVPJ010000256">
    <property type="protein sequence ID" value="CAG8502467.1"/>
    <property type="molecule type" value="Genomic_DNA"/>
</dbReference>
<dbReference type="OrthoDB" id="268479at2759"/>
<dbReference type="PROSITE" id="PS51476">
    <property type="entry name" value="PROTEASOME_BETA_2"/>
    <property type="match status" value="1"/>
</dbReference>
<dbReference type="Gene3D" id="3.60.20.10">
    <property type="entry name" value="Glutamine Phosphoribosylpyrophosphate, subunit 1, domain 1"/>
    <property type="match status" value="1"/>
</dbReference>
<keyword evidence="2" id="KW-0963">Cytoplasm</keyword>
<dbReference type="InterPro" id="IPR001353">
    <property type="entry name" value="Proteasome_sua/b"/>
</dbReference>
<dbReference type="InterPro" id="IPR023333">
    <property type="entry name" value="Proteasome_suB-type"/>
</dbReference>
<evidence type="ECO:0000256" key="2">
    <source>
        <dbReference type="ARBA" id="ARBA00022490"/>
    </source>
</evidence>
<comment type="subcellular location">
    <subcellularLocation>
        <location evidence="1">Nucleus</location>
    </subcellularLocation>
</comment>
<proteinExistence type="predicted"/>
<evidence type="ECO:0000313" key="6">
    <source>
        <dbReference type="Proteomes" id="UP000789572"/>
    </source>
</evidence>
<evidence type="ECO:0000256" key="4">
    <source>
        <dbReference type="ARBA" id="ARBA00023242"/>
    </source>
</evidence>
<dbReference type="PANTHER" id="PTHR32194:SF2">
    <property type="entry name" value="PROTEASOME SUBUNIT BETA TYPE-1"/>
    <property type="match status" value="1"/>
</dbReference>
<evidence type="ECO:0000313" key="5">
    <source>
        <dbReference type="EMBL" id="CAG8502467.1"/>
    </source>
</evidence>
<accession>A0A9N8ZPE2</accession>
<keyword evidence="4" id="KW-0539">Nucleus</keyword>
<keyword evidence="3" id="KW-0647">Proteasome</keyword>
<dbReference type="InterPro" id="IPR029055">
    <property type="entry name" value="Ntn_hydrolases_N"/>
</dbReference>
<dbReference type="FunFam" id="3.60.20.10:FF:000027">
    <property type="entry name" value="Proteasome subunit beta type-6"/>
    <property type="match status" value="1"/>
</dbReference>
<dbReference type="GO" id="GO:0051603">
    <property type="term" value="P:proteolysis involved in protein catabolic process"/>
    <property type="evidence" value="ECO:0007669"/>
    <property type="project" value="InterPro"/>
</dbReference>
<dbReference type="PANTHER" id="PTHR32194">
    <property type="entry name" value="METALLOPROTEASE TLDD"/>
    <property type="match status" value="1"/>
</dbReference>
<protein>
    <submittedName>
        <fullName evidence="5">8216_t:CDS:1</fullName>
    </submittedName>
</protein>
<comment type="caution">
    <text evidence="5">The sequence shown here is derived from an EMBL/GenBank/DDBJ whole genome shotgun (WGS) entry which is preliminary data.</text>
</comment>
<organism evidence="5 6">
    <name type="scientific">Paraglomus occultum</name>
    <dbReference type="NCBI Taxonomy" id="144539"/>
    <lineage>
        <taxon>Eukaryota</taxon>
        <taxon>Fungi</taxon>
        <taxon>Fungi incertae sedis</taxon>
        <taxon>Mucoromycota</taxon>
        <taxon>Glomeromycotina</taxon>
        <taxon>Glomeromycetes</taxon>
        <taxon>Paraglomerales</taxon>
        <taxon>Paraglomeraceae</taxon>
        <taxon>Paraglomus</taxon>
    </lineage>
</organism>
<reference evidence="5" key="1">
    <citation type="submission" date="2021-06" db="EMBL/GenBank/DDBJ databases">
        <authorList>
            <person name="Kallberg Y."/>
            <person name="Tangrot J."/>
            <person name="Rosling A."/>
        </authorList>
    </citation>
    <scope>NUCLEOTIDE SEQUENCE</scope>
    <source>
        <strain evidence="5">IA702</strain>
    </source>
</reference>
<dbReference type="SUPFAM" id="SSF56235">
    <property type="entry name" value="N-terminal nucleophile aminohydrolases (Ntn hydrolases)"/>
    <property type="match status" value="1"/>
</dbReference>
<dbReference type="GO" id="GO:0005737">
    <property type="term" value="C:cytoplasm"/>
    <property type="evidence" value="ECO:0007669"/>
    <property type="project" value="TreeGrafter"/>
</dbReference>
<dbReference type="Proteomes" id="UP000789572">
    <property type="component" value="Unassembled WGS sequence"/>
</dbReference>